<dbReference type="EMBL" id="JAAGWY010000003">
    <property type="protein sequence ID" value="NEN07088.1"/>
    <property type="molecule type" value="Genomic_DNA"/>
</dbReference>
<accession>A0A6L9Y1G4</accession>
<keyword evidence="3" id="KW-1003">Cell membrane</keyword>
<dbReference type="SUPFAM" id="SSF90123">
    <property type="entry name" value="ABC transporter transmembrane region"/>
    <property type="match status" value="1"/>
</dbReference>
<feature type="domain" description="ABC transmembrane type-1" evidence="13">
    <location>
        <begin position="14"/>
        <end position="288"/>
    </location>
</feature>
<dbReference type="FunFam" id="3.40.50.300:FF:000221">
    <property type="entry name" value="Multidrug ABC transporter ATP-binding protein"/>
    <property type="match status" value="1"/>
</dbReference>
<keyword evidence="2" id="KW-0813">Transport</keyword>
<gene>
    <name evidence="14" type="ORF">G3T36_14590</name>
</gene>
<evidence type="ECO:0000256" key="2">
    <source>
        <dbReference type="ARBA" id="ARBA00022448"/>
    </source>
</evidence>
<dbReference type="PROSITE" id="PS00211">
    <property type="entry name" value="ABC_TRANSPORTER_1"/>
    <property type="match status" value="1"/>
</dbReference>
<comment type="subcellular location">
    <subcellularLocation>
        <location evidence="1">Cell inner membrane</location>
        <topology evidence="1">Multi-pass membrane protein</topology>
    </subcellularLocation>
</comment>
<dbReference type="PROSITE" id="PS50893">
    <property type="entry name" value="ABC_TRANSPORTER_2"/>
    <property type="match status" value="1"/>
</dbReference>
<dbReference type="InterPro" id="IPR003439">
    <property type="entry name" value="ABC_transporter-like_ATP-bd"/>
</dbReference>
<feature type="transmembrane region" description="Helical" evidence="11">
    <location>
        <begin position="267"/>
        <end position="288"/>
    </location>
</feature>
<dbReference type="Gene3D" id="1.20.1560.10">
    <property type="entry name" value="ABC transporter type 1, transmembrane domain"/>
    <property type="match status" value="1"/>
</dbReference>
<evidence type="ECO:0000256" key="7">
    <source>
        <dbReference type="ARBA" id="ARBA00022840"/>
    </source>
</evidence>
<comment type="similarity">
    <text evidence="10">Belongs to the ABC transporter superfamily. Siderophore-Fe(3+) uptake transporter (SIUT) (TC 3.A.1.21) family.</text>
</comment>
<evidence type="ECO:0000256" key="11">
    <source>
        <dbReference type="SAM" id="Phobius"/>
    </source>
</evidence>
<keyword evidence="15" id="KW-1185">Reference proteome</keyword>
<evidence type="ECO:0000256" key="1">
    <source>
        <dbReference type="ARBA" id="ARBA00004429"/>
    </source>
</evidence>
<dbReference type="PANTHER" id="PTHR24221">
    <property type="entry name" value="ATP-BINDING CASSETTE SUB-FAMILY B"/>
    <property type="match status" value="1"/>
</dbReference>
<dbReference type="AlphaFoldDB" id="A0A6L9Y1G4"/>
<keyword evidence="5 11" id="KW-0812">Transmembrane</keyword>
<keyword evidence="4" id="KW-0997">Cell inner membrane</keyword>
<evidence type="ECO:0000259" key="12">
    <source>
        <dbReference type="PROSITE" id="PS50893"/>
    </source>
</evidence>
<evidence type="ECO:0000256" key="3">
    <source>
        <dbReference type="ARBA" id="ARBA00022475"/>
    </source>
</evidence>
<dbReference type="InterPro" id="IPR039421">
    <property type="entry name" value="Type_1_exporter"/>
</dbReference>
<keyword evidence="6" id="KW-0547">Nucleotide-binding</keyword>
<dbReference type="GO" id="GO:0005524">
    <property type="term" value="F:ATP binding"/>
    <property type="evidence" value="ECO:0007669"/>
    <property type="project" value="UniProtKB-KW"/>
</dbReference>
<evidence type="ECO:0000256" key="9">
    <source>
        <dbReference type="ARBA" id="ARBA00023136"/>
    </source>
</evidence>
<evidence type="ECO:0000313" key="14">
    <source>
        <dbReference type="EMBL" id="NEN07088.1"/>
    </source>
</evidence>
<proteinExistence type="inferred from homology"/>
<evidence type="ECO:0000256" key="10">
    <source>
        <dbReference type="ARBA" id="ARBA00023455"/>
    </source>
</evidence>
<dbReference type="SMART" id="SM00382">
    <property type="entry name" value="AAA"/>
    <property type="match status" value="1"/>
</dbReference>
<keyword evidence="8 11" id="KW-1133">Transmembrane helix</keyword>
<dbReference type="InterPro" id="IPR011527">
    <property type="entry name" value="ABC1_TM_dom"/>
</dbReference>
<sequence length="584" mass="62311">MPLLPRSGRRFLKLYAVLLGLLALLDAFSLGLLAVVISPLVSGHPLTLPGIGTVSTTGLIWLLVIICAVVVLKGVLASVLQFYATRRFASYELEIGDRLLAGYLAAPWVERLKRNSADVVRIADWGIANTIAGVLLPAATLVGEAMTFIVVLAVLVIAQPAIAITALLYLGLVGVVLYFWVSRNSQIAGRVNRDYSFTVSRLLTEMMGALKEITLRNKAGEVAAVVHANRIRTSRARANIQFFGIVPRYVLETALIGGFVLVGVVGYLTTGGIVGAVTAVSVFSLAGFRMVPSITRFQAIVSVTAANIPHARNVIDDIHSMEKLQLISQEGLDSGTLAEHPSNLELRDVGFRYAPEAAPALRHVNLTIPFGSTVAFVGSSGAGKSTLVDLILGLVDPTEGTISIDGTPLRHIASAWHSRVGYVPQDVSLFDATVGQNVALTWTNDIDEERARRALQQAQLWDIIDGREGGLNGSIGERGLSLSGGQRQRLGIARALYVDPYVLVMDEATSALDTATEAAVAQAIRDLHGKVTVILVAHRLSTIRHADQIFFMSGGEVAASGTFDELIRSVPEFAEQAALAGMTG</sequence>
<organism evidence="14 15">
    <name type="scientific">Leifsonia tongyongensis</name>
    <dbReference type="NCBI Taxonomy" id="1268043"/>
    <lineage>
        <taxon>Bacteria</taxon>
        <taxon>Bacillati</taxon>
        <taxon>Actinomycetota</taxon>
        <taxon>Actinomycetes</taxon>
        <taxon>Micrococcales</taxon>
        <taxon>Microbacteriaceae</taxon>
        <taxon>Leifsonia</taxon>
    </lineage>
</organism>
<evidence type="ECO:0000256" key="5">
    <source>
        <dbReference type="ARBA" id="ARBA00022692"/>
    </source>
</evidence>
<protein>
    <submittedName>
        <fullName evidence="14">ABC transporter ATP-binding protein</fullName>
    </submittedName>
</protein>
<feature type="domain" description="ABC transporter" evidence="12">
    <location>
        <begin position="344"/>
        <end position="579"/>
    </location>
</feature>
<dbReference type="Pfam" id="PF00005">
    <property type="entry name" value="ABC_tran"/>
    <property type="match status" value="1"/>
</dbReference>
<dbReference type="InterPro" id="IPR036640">
    <property type="entry name" value="ABC1_TM_sf"/>
</dbReference>
<keyword evidence="9 11" id="KW-0472">Membrane</keyword>
<reference evidence="14 15" key="1">
    <citation type="journal article" date="2014" name="J. Microbiol.">
        <title>Diaminobutyricibacter tongyongensis gen. nov., sp. nov. and Homoserinibacter gongjuensis gen. nov., sp. nov. belong to the family Microbacteriaceae.</title>
        <authorList>
            <person name="Kim S.J."/>
            <person name="Ahn J.H."/>
            <person name="Weon H.Y."/>
            <person name="Hamada M."/>
            <person name="Suzuki K."/>
            <person name="Kwon S.W."/>
        </authorList>
    </citation>
    <scope>NUCLEOTIDE SEQUENCE [LARGE SCALE GENOMIC DNA]</scope>
    <source>
        <strain evidence="14 15">NBRC 108724</strain>
    </source>
</reference>
<dbReference type="GO" id="GO:0005886">
    <property type="term" value="C:plasma membrane"/>
    <property type="evidence" value="ECO:0007669"/>
    <property type="project" value="UniProtKB-SubCell"/>
</dbReference>
<dbReference type="Gene3D" id="3.40.50.300">
    <property type="entry name" value="P-loop containing nucleotide triphosphate hydrolases"/>
    <property type="match status" value="1"/>
</dbReference>
<dbReference type="GO" id="GO:0016887">
    <property type="term" value="F:ATP hydrolysis activity"/>
    <property type="evidence" value="ECO:0007669"/>
    <property type="project" value="InterPro"/>
</dbReference>
<evidence type="ECO:0000256" key="8">
    <source>
        <dbReference type="ARBA" id="ARBA00022989"/>
    </source>
</evidence>
<evidence type="ECO:0000259" key="13">
    <source>
        <dbReference type="PROSITE" id="PS50929"/>
    </source>
</evidence>
<feature type="transmembrane region" description="Helical" evidence="11">
    <location>
        <begin position="59"/>
        <end position="83"/>
    </location>
</feature>
<dbReference type="GO" id="GO:0140359">
    <property type="term" value="F:ABC-type transporter activity"/>
    <property type="evidence" value="ECO:0007669"/>
    <property type="project" value="InterPro"/>
</dbReference>
<dbReference type="PANTHER" id="PTHR24221:SF654">
    <property type="entry name" value="ATP-BINDING CASSETTE SUB-FAMILY B MEMBER 6"/>
    <property type="match status" value="1"/>
</dbReference>
<dbReference type="InterPro" id="IPR027417">
    <property type="entry name" value="P-loop_NTPase"/>
</dbReference>
<evidence type="ECO:0000313" key="15">
    <source>
        <dbReference type="Proteomes" id="UP000474967"/>
    </source>
</evidence>
<dbReference type="GO" id="GO:0034040">
    <property type="term" value="F:ATPase-coupled lipid transmembrane transporter activity"/>
    <property type="evidence" value="ECO:0007669"/>
    <property type="project" value="TreeGrafter"/>
</dbReference>
<evidence type="ECO:0000256" key="4">
    <source>
        <dbReference type="ARBA" id="ARBA00022519"/>
    </source>
</evidence>
<comment type="caution">
    <text evidence="14">The sequence shown here is derived from an EMBL/GenBank/DDBJ whole genome shotgun (WGS) entry which is preliminary data.</text>
</comment>
<dbReference type="PROSITE" id="PS50929">
    <property type="entry name" value="ABC_TM1F"/>
    <property type="match status" value="1"/>
</dbReference>
<name>A0A6L9Y1G4_9MICO</name>
<dbReference type="SUPFAM" id="SSF52540">
    <property type="entry name" value="P-loop containing nucleoside triphosphate hydrolases"/>
    <property type="match status" value="1"/>
</dbReference>
<dbReference type="InterPro" id="IPR017871">
    <property type="entry name" value="ABC_transporter-like_CS"/>
</dbReference>
<evidence type="ECO:0000256" key="6">
    <source>
        <dbReference type="ARBA" id="ARBA00022741"/>
    </source>
</evidence>
<keyword evidence="7 14" id="KW-0067">ATP-binding</keyword>
<dbReference type="InterPro" id="IPR003593">
    <property type="entry name" value="AAA+_ATPase"/>
</dbReference>
<feature type="transmembrane region" description="Helical" evidence="11">
    <location>
        <begin position="148"/>
        <end position="181"/>
    </location>
</feature>
<dbReference type="Proteomes" id="UP000474967">
    <property type="component" value="Unassembled WGS sequence"/>
</dbReference>